<gene>
    <name evidence="2" type="ORF">UFOVP729_60</name>
</gene>
<reference evidence="2" key="1">
    <citation type="submission" date="2020-04" db="EMBL/GenBank/DDBJ databases">
        <authorList>
            <person name="Chiriac C."/>
            <person name="Salcher M."/>
            <person name="Ghai R."/>
            <person name="Kavagutti S V."/>
        </authorList>
    </citation>
    <scope>NUCLEOTIDE SEQUENCE</scope>
</reference>
<sequence length="89" mass="10199">MPYMTNGKRDYKKQYEKYDGKDDVKKDRAKRNGARRMLEREGRVTKGDGNDVDHKTPLSKGGSNAKKNLRVRSSTANKSFSRTKTGKMK</sequence>
<dbReference type="EMBL" id="LR796700">
    <property type="protein sequence ID" value="CAB4161527.1"/>
    <property type="molecule type" value="Genomic_DNA"/>
</dbReference>
<dbReference type="CDD" id="cd00085">
    <property type="entry name" value="HNHc"/>
    <property type="match status" value="1"/>
</dbReference>
<proteinExistence type="predicted"/>
<feature type="region of interest" description="Disordered" evidence="1">
    <location>
        <begin position="1"/>
        <end position="89"/>
    </location>
</feature>
<organism evidence="2">
    <name type="scientific">uncultured Caudovirales phage</name>
    <dbReference type="NCBI Taxonomy" id="2100421"/>
    <lineage>
        <taxon>Viruses</taxon>
        <taxon>Duplodnaviria</taxon>
        <taxon>Heunggongvirae</taxon>
        <taxon>Uroviricota</taxon>
        <taxon>Caudoviricetes</taxon>
        <taxon>Peduoviridae</taxon>
        <taxon>Maltschvirus</taxon>
        <taxon>Maltschvirus maltsch</taxon>
    </lineage>
</organism>
<protein>
    <submittedName>
        <fullName evidence="2">HNHc domain containing protein</fullName>
    </submittedName>
</protein>
<accession>A0A6J5NR90</accession>
<dbReference type="InterPro" id="IPR003615">
    <property type="entry name" value="HNH_nuc"/>
</dbReference>
<feature type="compositionally biased region" description="Basic and acidic residues" evidence="1">
    <location>
        <begin position="7"/>
        <end position="26"/>
    </location>
</feature>
<evidence type="ECO:0000313" key="2">
    <source>
        <dbReference type="EMBL" id="CAB4161527.1"/>
    </source>
</evidence>
<name>A0A6J5NR90_9CAUD</name>
<feature type="compositionally biased region" description="Basic and acidic residues" evidence="1">
    <location>
        <begin position="36"/>
        <end position="56"/>
    </location>
</feature>
<evidence type="ECO:0000256" key="1">
    <source>
        <dbReference type="SAM" id="MobiDB-lite"/>
    </source>
</evidence>
<feature type="compositionally biased region" description="Polar residues" evidence="1">
    <location>
        <begin position="61"/>
        <end position="83"/>
    </location>
</feature>